<dbReference type="PANTHER" id="PTHR37841">
    <property type="entry name" value="GLR2918 PROTEIN"/>
    <property type="match status" value="1"/>
</dbReference>
<evidence type="ECO:0000313" key="2">
    <source>
        <dbReference type="Proteomes" id="UP001621706"/>
    </source>
</evidence>
<name>A0ABW8P9S6_9FLAO</name>
<protein>
    <submittedName>
        <fullName evidence="1">WG repeat-containing protein</fullName>
    </submittedName>
</protein>
<dbReference type="Proteomes" id="UP001621706">
    <property type="component" value="Unassembled WGS sequence"/>
</dbReference>
<dbReference type="PANTHER" id="PTHR37841:SF1">
    <property type="entry name" value="DUF3298 DOMAIN-CONTAINING PROTEIN"/>
    <property type="match status" value="1"/>
</dbReference>
<dbReference type="EMBL" id="JAZGZP010000014">
    <property type="protein sequence ID" value="MFK7001312.1"/>
    <property type="molecule type" value="Genomic_DNA"/>
</dbReference>
<organism evidence="1 2">
    <name type="scientific">Flavobacterium oreochromis</name>
    <dbReference type="NCBI Taxonomy" id="2906078"/>
    <lineage>
        <taxon>Bacteria</taxon>
        <taxon>Pseudomonadati</taxon>
        <taxon>Bacteroidota</taxon>
        <taxon>Flavobacteriia</taxon>
        <taxon>Flavobacteriales</taxon>
        <taxon>Flavobacteriaceae</taxon>
        <taxon>Flavobacterium</taxon>
    </lineage>
</organism>
<gene>
    <name evidence="1" type="ORF">V3I07_10435</name>
</gene>
<dbReference type="SUPFAM" id="SSF69360">
    <property type="entry name" value="Cell wall binding repeat"/>
    <property type="match status" value="1"/>
</dbReference>
<sequence length="438" mass="51046">MKFLILIISLTSFCYAQTNNHYILFNKEDDKMGLINENGKVLLDSEYDYIGISNGNFIVKKNEKYGILNSSLTQIIPFIYQNIESEEIINNYLYLTVSPSKKNNLFIATKGNKYGIINDQNKNLIPFKYERIEKFQDGFIFTKNSKVGFIDKNLKIIIKEEFEDINRYANSPNNCWIVKMKGKWGLINEKSDFIIKPIYESLEFNQNQDLLIYSRFEGRYGIMDINENILLDEIQCKFIKSENNYFRIYHDYNNLSISQIITKNDLSSKFELGETLKFSDIRGNINKGLIAVQKKGKYGFINNDGKLIIPYEFEGAYSSIDTLSAPVLKNGKWGFINSKNELLIDFKFTGNVYPFENGIAEYSFNPNQSKQGYNWNKNGLINLQGNLIAEPIYEGIKFLFQDRAIILEKGIHYLFDLKNKIKLFRLDSLEEDQLERNN</sequence>
<keyword evidence="2" id="KW-1185">Reference proteome</keyword>
<comment type="caution">
    <text evidence="1">The sequence shown here is derived from an EMBL/GenBank/DDBJ whole genome shotgun (WGS) entry which is preliminary data.</text>
</comment>
<dbReference type="RefSeq" id="WP_088398691.1">
    <property type="nucleotide sequence ID" value="NZ_JAZGZP010000014.1"/>
</dbReference>
<dbReference type="Pfam" id="PF14903">
    <property type="entry name" value="WG_beta_rep"/>
    <property type="match status" value="5"/>
</dbReference>
<dbReference type="InterPro" id="IPR032774">
    <property type="entry name" value="WG_beta_rep"/>
</dbReference>
<reference evidence="1 2" key="1">
    <citation type="submission" date="2024-02" db="EMBL/GenBank/DDBJ databases">
        <title>Comparative Genomic Analysis of Flavobacterium Species Causing Columnaris Disease of Freshwater Fish in Thailand: Insights into Virulence and Resistance Mechanisms.</title>
        <authorList>
            <person name="Nguyen D."/>
            <person name="Chokmangmeepisarn P."/>
            <person name="Khianchaikhan K."/>
            <person name="Morishita M."/>
            <person name="Bunnoy A."/>
            <person name="Rodkhum C."/>
        </authorList>
    </citation>
    <scope>NUCLEOTIDE SEQUENCE [LARGE SCALE GENOMIC DNA]</scope>
    <source>
        <strain evidence="1 2">CNRT2201</strain>
    </source>
</reference>
<accession>A0ABW8P9S6</accession>
<proteinExistence type="predicted"/>
<evidence type="ECO:0000313" key="1">
    <source>
        <dbReference type="EMBL" id="MFK7001312.1"/>
    </source>
</evidence>